<organism evidence="8 9">
    <name type="scientific">Bionectria ochroleuca</name>
    <name type="common">Gliocladium roseum</name>
    <dbReference type="NCBI Taxonomy" id="29856"/>
    <lineage>
        <taxon>Eukaryota</taxon>
        <taxon>Fungi</taxon>
        <taxon>Dikarya</taxon>
        <taxon>Ascomycota</taxon>
        <taxon>Pezizomycotina</taxon>
        <taxon>Sordariomycetes</taxon>
        <taxon>Hypocreomycetidae</taxon>
        <taxon>Hypocreales</taxon>
        <taxon>Bionectriaceae</taxon>
        <taxon>Clonostachys</taxon>
    </lineage>
</organism>
<reference evidence="8" key="1">
    <citation type="submission" date="2020-10" db="EMBL/GenBank/DDBJ databases">
        <title>High-Quality Genome Resource of Clonostachys rosea strain S41 by Oxford Nanopore Long-Read Sequencing.</title>
        <authorList>
            <person name="Wang H."/>
        </authorList>
    </citation>
    <scope>NUCLEOTIDE SEQUENCE</scope>
    <source>
        <strain evidence="8">S41</strain>
    </source>
</reference>
<dbReference type="InterPro" id="IPR050815">
    <property type="entry name" value="TF_fung"/>
</dbReference>
<sequence length="198" mass="22170">MMQNGHHQNGKRTSPPLPLTGARSVQNDLESDDHSDEEHLDESSRNGPNNKRKRPISISCELCKQRKVKCDRGQPSCGWCTRNSAACEYKERRKPGLRAGYGRELEQRLDKLEEILKSHAEILQATMTAGSQNHAPSVRNSNSSLPSDQGTPREVVPVFRPPESMRTPQAETALFLQKVSSFTPSLRPLNLAYRLLLG</sequence>
<dbReference type="PROSITE" id="PS00463">
    <property type="entry name" value="ZN2_CY6_FUNGAL_1"/>
    <property type="match status" value="1"/>
</dbReference>
<keyword evidence="2" id="KW-0479">Metal-binding</keyword>
<dbReference type="CDD" id="cd00067">
    <property type="entry name" value="GAL4"/>
    <property type="match status" value="1"/>
</dbReference>
<evidence type="ECO:0000256" key="3">
    <source>
        <dbReference type="ARBA" id="ARBA00023015"/>
    </source>
</evidence>
<feature type="compositionally biased region" description="Polar residues" evidence="6">
    <location>
        <begin position="129"/>
        <end position="150"/>
    </location>
</feature>
<evidence type="ECO:0000256" key="6">
    <source>
        <dbReference type="SAM" id="MobiDB-lite"/>
    </source>
</evidence>
<dbReference type="PANTHER" id="PTHR47338">
    <property type="entry name" value="ZN(II)2CYS6 TRANSCRIPTION FACTOR (EUROFUNG)-RELATED"/>
    <property type="match status" value="1"/>
</dbReference>
<protein>
    <recommendedName>
        <fullName evidence="7">Zn(2)-C6 fungal-type domain-containing protein</fullName>
    </recommendedName>
</protein>
<dbReference type="EMBL" id="JADCTT010000010">
    <property type="protein sequence ID" value="KAF9746932.1"/>
    <property type="molecule type" value="Genomic_DNA"/>
</dbReference>
<dbReference type="AlphaFoldDB" id="A0A8H7KBM9"/>
<dbReference type="Gene3D" id="4.10.240.10">
    <property type="entry name" value="Zn(2)-C6 fungal-type DNA-binding domain"/>
    <property type="match status" value="1"/>
</dbReference>
<dbReference type="InterPro" id="IPR036864">
    <property type="entry name" value="Zn2-C6_fun-type_DNA-bd_sf"/>
</dbReference>
<dbReference type="SMART" id="SM00066">
    <property type="entry name" value="GAL4"/>
    <property type="match status" value="1"/>
</dbReference>
<dbReference type="InterPro" id="IPR001138">
    <property type="entry name" value="Zn2Cys6_DnaBD"/>
</dbReference>
<gene>
    <name evidence="8" type="ORF">IM811_002266</name>
</gene>
<keyword evidence="4" id="KW-0804">Transcription</keyword>
<feature type="region of interest" description="Disordered" evidence="6">
    <location>
        <begin position="1"/>
        <end position="54"/>
    </location>
</feature>
<dbReference type="Proteomes" id="UP000616885">
    <property type="component" value="Unassembled WGS sequence"/>
</dbReference>
<evidence type="ECO:0000259" key="7">
    <source>
        <dbReference type="PROSITE" id="PS50048"/>
    </source>
</evidence>
<keyword evidence="5" id="KW-0539">Nucleus</keyword>
<evidence type="ECO:0000256" key="1">
    <source>
        <dbReference type="ARBA" id="ARBA00004123"/>
    </source>
</evidence>
<dbReference type="Pfam" id="PF00172">
    <property type="entry name" value="Zn_clus"/>
    <property type="match status" value="1"/>
</dbReference>
<dbReference type="PANTHER" id="PTHR47338:SF28">
    <property type="entry name" value="C6 TRANSCRIPTION FACTOR"/>
    <property type="match status" value="1"/>
</dbReference>
<keyword evidence="3" id="KW-0805">Transcription regulation</keyword>
<dbReference type="PROSITE" id="PS50048">
    <property type="entry name" value="ZN2_CY6_FUNGAL_2"/>
    <property type="match status" value="1"/>
</dbReference>
<evidence type="ECO:0000313" key="9">
    <source>
        <dbReference type="Proteomes" id="UP000616885"/>
    </source>
</evidence>
<dbReference type="SUPFAM" id="SSF57701">
    <property type="entry name" value="Zn2/Cys6 DNA-binding domain"/>
    <property type="match status" value="1"/>
</dbReference>
<dbReference type="GO" id="GO:0000981">
    <property type="term" value="F:DNA-binding transcription factor activity, RNA polymerase II-specific"/>
    <property type="evidence" value="ECO:0007669"/>
    <property type="project" value="InterPro"/>
</dbReference>
<dbReference type="GO" id="GO:0005634">
    <property type="term" value="C:nucleus"/>
    <property type="evidence" value="ECO:0007669"/>
    <property type="project" value="UniProtKB-SubCell"/>
</dbReference>
<feature type="region of interest" description="Disordered" evidence="6">
    <location>
        <begin position="129"/>
        <end position="154"/>
    </location>
</feature>
<name>A0A8H7KBM9_BIOOC</name>
<comment type="caution">
    <text evidence="8">The sequence shown here is derived from an EMBL/GenBank/DDBJ whole genome shotgun (WGS) entry which is preliminary data.</text>
</comment>
<evidence type="ECO:0000313" key="8">
    <source>
        <dbReference type="EMBL" id="KAF9746932.1"/>
    </source>
</evidence>
<accession>A0A8H7KBM9</accession>
<evidence type="ECO:0000256" key="4">
    <source>
        <dbReference type="ARBA" id="ARBA00023163"/>
    </source>
</evidence>
<feature type="domain" description="Zn(2)-C6 fungal-type" evidence="7">
    <location>
        <begin position="59"/>
        <end position="89"/>
    </location>
</feature>
<feature type="compositionally biased region" description="Acidic residues" evidence="6">
    <location>
        <begin position="29"/>
        <end position="40"/>
    </location>
</feature>
<evidence type="ECO:0000256" key="2">
    <source>
        <dbReference type="ARBA" id="ARBA00022723"/>
    </source>
</evidence>
<comment type="subcellular location">
    <subcellularLocation>
        <location evidence="1">Nucleus</location>
    </subcellularLocation>
</comment>
<dbReference type="GO" id="GO:0008270">
    <property type="term" value="F:zinc ion binding"/>
    <property type="evidence" value="ECO:0007669"/>
    <property type="project" value="InterPro"/>
</dbReference>
<proteinExistence type="predicted"/>
<evidence type="ECO:0000256" key="5">
    <source>
        <dbReference type="ARBA" id="ARBA00023242"/>
    </source>
</evidence>